<protein>
    <submittedName>
        <fullName evidence="2">SRPBCC family protein</fullName>
    </submittedName>
</protein>
<reference evidence="2" key="1">
    <citation type="submission" date="2020-12" db="EMBL/GenBank/DDBJ databases">
        <title>Methylobrevis albus sp. nov., isolated from fresh water lack sediment.</title>
        <authorList>
            <person name="Zou Q."/>
        </authorList>
    </citation>
    <scope>NUCLEOTIDE SEQUENCE</scope>
    <source>
        <strain evidence="2">L22</strain>
    </source>
</reference>
<evidence type="ECO:0000313" key="3">
    <source>
        <dbReference type="Proteomes" id="UP000631694"/>
    </source>
</evidence>
<dbReference type="Proteomes" id="UP000631694">
    <property type="component" value="Unassembled WGS sequence"/>
</dbReference>
<gene>
    <name evidence="2" type="ORF">I5731_09945</name>
</gene>
<dbReference type="CDD" id="cd07821">
    <property type="entry name" value="PYR_PYL_RCAR_like"/>
    <property type="match status" value="1"/>
</dbReference>
<dbReference type="RefSeq" id="WP_197311234.1">
    <property type="nucleotide sequence ID" value="NZ_JADZLT010000050.1"/>
</dbReference>
<dbReference type="PANTHER" id="PTHR39332">
    <property type="entry name" value="BLL4707 PROTEIN"/>
    <property type="match status" value="1"/>
</dbReference>
<sequence>MRHRALLIGLAAGLFFTAPALAIEAKKRVEDQGITVDAAWSAIGDFCGIAAWHPAVAKCTLSEKDGATFRTLDLNGGGSILEKLESWSDAEHKYTYSIVESPLPVANYVSTLSTKADDDGGAGIRWTGTFDAKGATDDEAKAAIEGIYAAGLDGLLAKVKSGS</sequence>
<comment type="caution">
    <text evidence="2">The sequence shown here is derived from an EMBL/GenBank/DDBJ whole genome shotgun (WGS) entry which is preliminary data.</text>
</comment>
<dbReference type="EMBL" id="JADZLT010000050">
    <property type="protein sequence ID" value="MBH0238143.1"/>
    <property type="molecule type" value="Genomic_DNA"/>
</dbReference>
<dbReference type="Gene3D" id="3.30.530.20">
    <property type="match status" value="1"/>
</dbReference>
<evidence type="ECO:0000256" key="1">
    <source>
        <dbReference type="SAM" id="SignalP"/>
    </source>
</evidence>
<keyword evidence="1" id="KW-0732">Signal</keyword>
<dbReference type="InterPro" id="IPR019587">
    <property type="entry name" value="Polyketide_cyclase/dehydratase"/>
</dbReference>
<dbReference type="Pfam" id="PF10604">
    <property type="entry name" value="Polyketide_cyc2"/>
    <property type="match status" value="1"/>
</dbReference>
<keyword evidence="3" id="KW-1185">Reference proteome</keyword>
<dbReference type="AlphaFoldDB" id="A0A931I2L1"/>
<accession>A0A931I2L1</accession>
<evidence type="ECO:0000313" key="2">
    <source>
        <dbReference type="EMBL" id="MBH0238143.1"/>
    </source>
</evidence>
<proteinExistence type="predicted"/>
<dbReference type="InterPro" id="IPR023393">
    <property type="entry name" value="START-like_dom_sf"/>
</dbReference>
<name>A0A931I2L1_9HYPH</name>
<feature type="chain" id="PRO_5037152195" evidence="1">
    <location>
        <begin position="23"/>
        <end position="163"/>
    </location>
</feature>
<organism evidence="2 3">
    <name type="scientific">Methylobrevis albus</name>
    <dbReference type="NCBI Taxonomy" id="2793297"/>
    <lineage>
        <taxon>Bacteria</taxon>
        <taxon>Pseudomonadati</taxon>
        <taxon>Pseudomonadota</taxon>
        <taxon>Alphaproteobacteria</taxon>
        <taxon>Hyphomicrobiales</taxon>
        <taxon>Pleomorphomonadaceae</taxon>
        <taxon>Methylobrevis</taxon>
    </lineage>
</organism>
<dbReference type="PANTHER" id="PTHR39332:SF7">
    <property type="entry name" value="SRPBCC FAMILY PROTEIN"/>
    <property type="match status" value="1"/>
</dbReference>
<dbReference type="SUPFAM" id="SSF55961">
    <property type="entry name" value="Bet v1-like"/>
    <property type="match status" value="1"/>
</dbReference>
<feature type="signal peptide" evidence="1">
    <location>
        <begin position="1"/>
        <end position="22"/>
    </location>
</feature>